<dbReference type="GO" id="GO:0003677">
    <property type="term" value="F:DNA binding"/>
    <property type="evidence" value="ECO:0007669"/>
    <property type="project" value="UniProtKB-UniRule"/>
</dbReference>
<dbReference type="InterPro" id="IPR036388">
    <property type="entry name" value="WH-like_DNA-bd_sf"/>
</dbReference>
<evidence type="ECO:0000313" key="5">
    <source>
        <dbReference type="EMBL" id="GEK19571.1"/>
    </source>
</evidence>
<evidence type="ECO:0000256" key="1">
    <source>
        <dbReference type="ARBA" id="ARBA00005820"/>
    </source>
</evidence>
<accession>A0A510V180</accession>
<keyword evidence="6" id="KW-1185">Reference proteome</keyword>
<dbReference type="GO" id="GO:0016887">
    <property type="term" value="F:ATP hydrolysis activity"/>
    <property type="evidence" value="ECO:0007669"/>
    <property type="project" value="InterPro"/>
</dbReference>
<dbReference type="PRINTS" id="PR00364">
    <property type="entry name" value="DISEASERSIST"/>
</dbReference>
<dbReference type="Proteomes" id="UP000321118">
    <property type="component" value="Unassembled WGS sequence"/>
</dbReference>
<dbReference type="InterPro" id="IPR027417">
    <property type="entry name" value="P-loop_NTPase"/>
</dbReference>
<comment type="similarity">
    <text evidence="1">Belongs to the AfsR/DnrI/RedD regulatory family.</text>
</comment>
<dbReference type="SMART" id="SM01043">
    <property type="entry name" value="BTAD"/>
    <property type="match status" value="1"/>
</dbReference>
<dbReference type="Pfam" id="PF25872">
    <property type="entry name" value="HTH_77"/>
    <property type="match status" value="1"/>
</dbReference>
<comment type="caution">
    <text evidence="5">The sequence shown here is derived from an EMBL/GenBank/DDBJ whole genome shotgun (WGS) entry which is preliminary data.</text>
</comment>
<dbReference type="InterPro" id="IPR001867">
    <property type="entry name" value="OmpR/PhoB-type_DNA-bd"/>
</dbReference>
<dbReference type="GO" id="GO:0006355">
    <property type="term" value="P:regulation of DNA-templated transcription"/>
    <property type="evidence" value="ECO:0007669"/>
    <property type="project" value="InterPro"/>
</dbReference>
<name>A0A510V180_9CELL</name>
<dbReference type="Pfam" id="PF03704">
    <property type="entry name" value="BTAD"/>
    <property type="match status" value="1"/>
</dbReference>
<evidence type="ECO:0000313" key="6">
    <source>
        <dbReference type="Proteomes" id="UP000321118"/>
    </source>
</evidence>
<dbReference type="RefSeq" id="WP_146925111.1">
    <property type="nucleotide sequence ID" value="NZ_BJUB01000001.1"/>
</dbReference>
<dbReference type="EMBL" id="BJUB01000001">
    <property type="protein sequence ID" value="GEK19571.1"/>
    <property type="molecule type" value="Genomic_DNA"/>
</dbReference>
<dbReference type="SUPFAM" id="SSF52540">
    <property type="entry name" value="P-loop containing nucleoside triphosphate hydrolases"/>
    <property type="match status" value="1"/>
</dbReference>
<dbReference type="PROSITE" id="PS51755">
    <property type="entry name" value="OMPR_PHOB"/>
    <property type="match status" value="1"/>
</dbReference>
<evidence type="ECO:0000256" key="3">
    <source>
        <dbReference type="PROSITE-ProRule" id="PRU01091"/>
    </source>
</evidence>
<evidence type="ECO:0000256" key="2">
    <source>
        <dbReference type="ARBA" id="ARBA00023125"/>
    </source>
</evidence>
<dbReference type="InterPro" id="IPR049945">
    <property type="entry name" value="AAA_22"/>
</dbReference>
<feature type="DNA-binding region" description="OmpR/PhoB-type" evidence="3">
    <location>
        <begin position="1"/>
        <end position="95"/>
    </location>
</feature>
<organism evidence="5 6">
    <name type="scientific">Cellulomonas xylanilytica</name>
    <dbReference type="NCBI Taxonomy" id="233583"/>
    <lineage>
        <taxon>Bacteria</taxon>
        <taxon>Bacillati</taxon>
        <taxon>Actinomycetota</taxon>
        <taxon>Actinomycetes</taxon>
        <taxon>Micrococcales</taxon>
        <taxon>Cellulomonadaceae</taxon>
        <taxon>Cellulomonas</taxon>
    </lineage>
</organism>
<dbReference type="Gene3D" id="1.10.10.10">
    <property type="entry name" value="Winged helix-like DNA-binding domain superfamily/Winged helix DNA-binding domain"/>
    <property type="match status" value="1"/>
</dbReference>
<dbReference type="GO" id="GO:0000160">
    <property type="term" value="P:phosphorelay signal transduction system"/>
    <property type="evidence" value="ECO:0007669"/>
    <property type="project" value="InterPro"/>
</dbReference>
<dbReference type="Pfam" id="PF13401">
    <property type="entry name" value="AAA_22"/>
    <property type="match status" value="1"/>
</dbReference>
<dbReference type="InterPro" id="IPR005158">
    <property type="entry name" value="BTAD"/>
</dbReference>
<evidence type="ECO:0000259" key="4">
    <source>
        <dbReference type="PROSITE" id="PS51755"/>
    </source>
</evidence>
<dbReference type="SUPFAM" id="SSF48452">
    <property type="entry name" value="TPR-like"/>
    <property type="match status" value="2"/>
</dbReference>
<keyword evidence="2 3" id="KW-0238">DNA-binding</keyword>
<dbReference type="OrthoDB" id="3691954at2"/>
<proteinExistence type="inferred from homology"/>
<sequence>MASGLRVELLGPLRLLVDGIPVDVPGNRRRAVLAVLAMAEGREVSRTALVDELWPDDPPRDATQAVQSHVSRVRRHLGPYADRLRHGDGGYVLELGDGGLDVADARWLADDSPADALRLWRGGALEEFVDRPGLAVEKVALDELWLRLRDDATEAEVVGGTSRSADAATAVATSPLRERTVILLMRSYAAEGRTADAMHTAAAFRRRLADETGLDPTPALSTWERLVAAGSLAPSRVRTTSAVRTPAGPLVGRDHDVTELLRLLDSQPVLTVTGPGGVGKTRLTLQAAAEHSDRTGTESVAVRLAAVTEGTRVPEAVAAALGLRLTRDPAPAAVATMLSGRATLLVLDNCEHVVDAVRDLVVALQETAPTVRILATSRVTLHAPGEFVVRLQPLPVPREGDLTPLAHQPSVQAFLEHARLRVRDYTPAPDDAPALLDVVRRLDGLPLAIELAAGQLGAVPLAALQERLGRALDALSARRPTADARQETLRATIDWSYRLLDPADRAVLRSLAPFPAGVDLETFERLSTEAAPGAEPVAVLARLVDHSLVDAAHEEQVRYRLLETIRSFLLDDLDARGERAAAETTFLRWASRAAAEIGAAVVGDGEQAADRRLRAELANLRAARDLSRGRADVEPRIDITLALDDAGTWRDLTELWAWAVELEQDPLLQGDPREHAVRAAAAEASWLLGDLSGATRLARTAIEAAGDDPGVVSAWSASAAVALFRGDHARAAQDWAVAAALSPLPSPYLASGALALGYAGDASGAGALLDDAGRALSRAPSLSHRAWFHYVAGELSAASDPDAAVASYTAAVDLARGCGAGFIEGVAAVGLAASRAAQGDVRAAAEDYVGLLRYWSAAGNLTQLWTTARDAAILLDAHGSSDAAGVLLLAAESADAASELVGDAARRVRVVLDRMGADHVSGLRTRARAMTAADAVELAVDALRSELGGPLVP</sequence>
<dbReference type="InterPro" id="IPR016032">
    <property type="entry name" value="Sig_transdc_resp-reg_C-effctor"/>
</dbReference>
<protein>
    <recommendedName>
        <fullName evidence="4">OmpR/PhoB-type domain-containing protein</fullName>
    </recommendedName>
</protein>
<dbReference type="AlphaFoldDB" id="A0A510V180"/>
<dbReference type="Pfam" id="PF00486">
    <property type="entry name" value="Trans_reg_C"/>
    <property type="match status" value="1"/>
</dbReference>
<dbReference type="PANTHER" id="PTHR47691">
    <property type="entry name" value="REGULATOR-RELATED"/>
    <property type="match status" value="1"/>
</dbReference>
<dbReference type="SUPFAM" id="SSF46894">
    <property type="entry name" value="C-terminal effector domain of the bipartite response regulators"/>
    <property type="match status" value="1"/>
</dbReference>
<gene>
    <name evidence="5" type="ORF">CXY01_00910</name>
</gene>
<dbReference type="InterPro" id="IPR011990">
    <property type="entry name" value="TPR-like_helical_dom_sf"/>
</dbReference>
<dbReference type="InterPro" id="IPR058852">
    <property type="entry name" value="HTH_77"/>
</dbReference>
<dbReference type="SMART" id="SM00862">
    <property type="entry name" value="Trans_reg_C"/>
    <property type="match status" value="1"/>
</dbReference>
<dbReference type="Gene3D" id="1.25.40.10">
    <property type="entry name" value="Tetratricopeptide repeat domain"/>
    <property type="match status" value="2"/>
</dbReference>
<reference evidence="5 6" key="1">
    <citation type="submission" date="2019-07" db="EMBL/GenBank/DDBJ databases">
        <title>Whole genome shotgun sequence of Cellulomonas xylanilytica NBRC 101102.</title>
        <authorList>
            <person name="Hosoyama A."/>
            <person name="Uohara A."/>
            <person name="Ohji S."/>
            <person name="Ichikawa N."/>
        </authorList>
    </citation>
    <scope>NUCLEOTIDE SEQUENCE [LARGE SCALE GENOMIC DNA]</scope>
    <source>
        <strain evidence="5 6">NBRC 101102</strain>
    </source>
</reference>
<dbReference type="PANTHER" id="PTHR47691:SF3">
    <property type="entry name" value="HTH-TYPE TRANSCRIPTIONAL REGULATOR RV0890C-RELATED"/>
    <property type="match status" value="1"/>
</dbReference>
<feature type="domain" description="OmpR/PhoB-type" evidence="4">
    <location>
        <begin position="1"/>
        <end position="95"/>
    </location>
</feature>